<name>A0A096AAK9_9BACT</name>
<comment type="caution">
    <text evidence="5">The sequence shown here is derived from an EMBL/GenBank/DDBJ whole genome shotgun (WGS) entry which is preliminary data.</text>
</comment>
<dbReference type="SMART" id="SM00342">
    <property type="entry name" value="HTH_ARAC"/>
    <property type="match status" value="1"/>
</dbReference>
<reference evidence="5 6" key="1">
    <citation type="submission" date="2014-07" db="EMBL/GenBank/DDBJ databases">
        <authorList>
            <person name="McCorrison J."/>
            <person name="Sanka R."/>
            <person name="Torralba M."/>
            <person name="Gillis M."/>
            <person name="Haft D.H."/>
            <person name="Methe B."/>
            <person name="Sutton G."/>
            <person name="Nelson K.E."/>
        </authorList>
    </citation>
    <scope>NUCLEOTIDE SEQUENCE [LARGE SCALE GENOMIC DNA]</scope>
    <source>
        <strain evidence="5 6">DNF00666</strain>
    </source>
</reference>
<dbReference type="GO" id="GO:0043565">
    <property type="term" value="F:sequence-specific DNA binding"/>
    <property type="evidence" value="ECO:0007669"/>
    <property type="project" value="InterPro"/>
</dbReference>
<dbReference type="InterPro" id="IPR018060">
    <property type="entry name" value="HTH_AraC"/>
</dbReference>
<dbReference type="GO" id="GO:0003700">
    <property type="term" value="F:DNA-binding transcription factor activity"/>
    <property type="evidence" value="ECO:0007669"/>
    <property type="project" value="InterPro"/>
</dbReference>
<dbReference type="InterPro" id="IPR009057">
    <property type="entry name" value="Homeodomain-like_sf"/>
</dbReference>
<evidence type="ECO:0000256" key="3">
    <source>
        <dbReference type="ARBA" id="ARBA00023163"/>
    </source>
</evidence>
<dbReference type="PANTHER" id="PTHR43280">
    <property type="entry name" value="ARAC-FAMILY TRANSCRIPTIONAL REGULATOR"/>
    <property type="match status" value="1"/>
</dbReference>
<dbReference type="SUPFAM" id="SSF51215">
    <property type="entry name" value="Regulatory protein AraC"/>
    <property type="match status" value="1"/>
</dbReference>
<evidence type="ECO:0000256" key="2">
    <source>
        <dbReference type="ARBA" id="ARBA00023125"/>
    </source>
</evidence>
<dbReference type="PROSITE" id="PS01124">
    <property type="entry name" value="HTH_ARAC_FAMILY_2"/>
    <property type="match status" value="1"/>
</dbReference>
<dbReference type="Pfam" id="PF02311">
    <property type="entry name" value="AraC_binding"/>
    <property type="match status" value="1"/>
</dbReference>
<evidence type="ECO:0000259" key="4">
    <source>
        <dbReference type="PROSITE" id="PS01124"/>
    </source>
</evidence>
<organism evidence="5 6">
    <name type="scientific">Prevotella melaninogenica DNF00666</name>
    <dbReference type="NCBI Taxonomy" id="1401073"/>
    <lineage>
        <taxon>Bacteria</taxon>
        <taxon>Pseudomonadati</taxon>
        <taxon>Bacteroidota</taxon>
        <taxon>Bacteroidia</taxon>
        <taxon>Bacteroidales</taxon>
        <taxon>Prevotellaceae</taxon>
        <taxon>Prevotella</taxon>
    </lineage>
</organism>
<dbReference type="InterPro" id="IPR014710">
    <property type="entry name" value="RmlC-like_jellyroll"/>
</dbReference>
<dbReference type="RefSeq" id="WP_036866529.1">
    <property type="nucleotide sequence ID" value="NZ_JRNS01000506.1"/>
</dbReference>
<evidence type="ECO:0000313" key="5">
    <source>
        <dbReference type="EMBL" id="KGF43965.1"/>
    </source>
</evidence>
<dbReference type="InterPro" id="IPR003313">
    <property type="entry name" value="AraC-bd"/>
</dbReference>
<dbReference type="InterPro" id="IPR037923">
    <property type="entry name" value="HTH-like"/>
</dbReference>
<evidence type="ECO:0000313" key="6">
    <source>
        <dbReference type="Proteomes" id="UP000029578"/>
    </source>
</evidence>
<feature type="domain" description="HTH araC/xylS-type" evidence="4">
    <location>
        <begin position="181"/>
        <end position="279"/>
    </location>
</feature>
<evidence type="ECO:0000256" key="1">
    <source>
        <dbReference type="ARBA" id="ARBA00023015"/>
    </source>
</evidence>
<dbReference type="Pfam" id="PF12833">
    <property type="entry name" value="HTH_18"/>
    <property type="match status" value="1"/>
</dbReference>
<protein>
    <submittedName>
        <fullName evidence="5">AraC family transcriptional regulator</fullName>
    </submittedName>
</protein>
<proteinExistence type="predicted"/>
<dbReference type="AlphaFoldDB" id="A0A096AAK9"/>
<keyword evidence="2" id="KW-0238">DNA-binding</keyword>
<gene>
    <name evidence="5" type="ORF">HMPREF0661_11200</name>
</gene>
<dbReference type="PANTHER" id="PTHR43280:SF28">
    <property type="entry name" value="HTH-TYPE TRANSCRIPTIONAL ACTIVATOR RHAS"/>
    <property type="match status" value="1"/>
</dbReference>
<dbReference type="SUPFAM" id="SSF46689">
    <property type="entry name" value="Homeodomain-like"/>
    <property type="match status" value="1"/>
</dbReference>
<dbReference type="InterPro" id="IPR020449">
    <property type="entry name" value="Tscrpt_reg_AraC-type_HTH"/>
</dbReference>
<dbReference type="Gene3D" id="1.10.10.60">
    <property type="entry name" value="Homeodomain-like"/>
    <property type="match status" value="1"/>
</dbReference>
<keyword evidence="1" id="KW-0805">Transcription regulation</keyword>
<dbReference type="PRINTS" id="PR00032">
    <property type="entry name" value="HTHARAC"/>
</dbReference>
<dbReference type="Gene3D" id="2.60.120.10">
    <property type="entry name" value="Jelly Rolls"/>
    <property type="match status" value="1"/>
</dbReference>
<dbReference type="EMBL" id="JRNS01000506">
    <property type="protein sequence ID" value="KGF43965.1"/>
    <property type="molecule type" value="Genomic_DNA"/>
</dbReference>
<accession>A0A096AAK9</accession>
<keyword evidence="3" id="KW-0804">Transcription</keyword>
<sequence length="282" mass="32228">MSQLPIHRSSQLTDFGVYLKTVVFQTSASSERYAFSHTDDYYFFGFIEEGQCRLNIDFKEYTFEKDSLVIIRPGQVHRIIDAYNLSANFLTIDSVLVNKEEKRILERYGCQESQISDISELKQLLSLLARRLSCTEKSFSKPIIQRLTAVIVGLVVRNVAGAAEAQSELQGNISRYKEIVWEFRDLLESNIRTNHAPSFYAERLNITVAYLNEAINAVLGTSVSRNIQDEIILQAKRQLVYTTASVKEIARGLGFGDYSYFTRLFTKVAGVSPTLFRKNYHE</sequence>
<dbReference type="Proteomes" id="UP000029578">
    <property type="component" value="Unassembled WGS sequence"/>
</dbReference>